<sequence>MSFISAIPPNGGSGISDYRATSLTGRHPFDSTPAFVGTMKNDSSVLHGLGGLSNARYFRQRLITREALPDGALRASGKVCRRALHEAETLRRLHEVKSRCVMPRSFASKKRVFERAIAHTGLVGTPKASQRAAFSRKTFARVSSDRSF</sequence>
<proteinExistence type="predicted"/>
<reference evidence="1" key="1">
    <citation type="submission" date="2021-09" db="EMBL/GenBank/DDBJ databases">
        <title>Isolation and characterization of 3-chlorobenzoate degrading bacteria from soils in Shizuoka.</title>
        <authorList>
            <person name="Ifat A."/>
            <person name="Ogawa N."/>
            <person name="Kimbara K."/>
            <person name="Moriuchi R."/>
            <person name="Dohra H."/>
            <person name="Shintani M."/>
        </authorList>
    </citation>
    <scope>NUCLEOTIDE SEQUENCE</scope>
    <source>
        <strain evidence="1">19CS2-2</strain>
    </source>
</reference>
<dbReference type="EMBL" id="BPUR01000007">
    <property type="protein sequence ID" value="GJH17904.1"/>
    <property type="molecule type" value="Genomic_DNA"/>
</dbReference>
<protein>
    <submittedName>
        <fullName evidence="1">Uncharacterized protein</fullName>
    </submittedName>
</protein>
<dbReference type="Proteomes" id="UP001055013">
    <property type="component" value="Unassembled WGS sequence"/>
</dbReference>
<organism evidence="1 2">
    <name type="scientific">Caballeronia novacaledonica</name>
    <dbReference type="NCBI Taxonomy" id="1544861"/>
    <lineage>
        <taxon>Bacteria</taxon>
        <taxon>Pseudomonadati</taxon>
        <taxon>Pseudomonadota</taxon>
        <taxon>Betaproteobacteria</taxon>
        <taxon>Burkholderiales</taxon>
        <taxon>Burkholderiaceae</taxon>
        <taxon>Caballeronia</taxon>
    </lineage>
</organism>
<gene>
    <name evidence="1" type="ORF">CBA19CS22_15200</name>
</gene>
<evidence type="ECO:0000313" key="2">
    <source>
        <dbReference type="Proteomes" id="UP001055013"/>
    </source>
</evidence>
<keyword evidence="2" id="KW-1185">Reference proteome</keyword>
<name>A0ACB5QRT1_9BURK</name>
<accession>A0ACB5QRT1</accession>
<comment type="caution">
    <text evidence="1">The sequence shown here is derived from an EMBL/GenBank/DDBJ whole genome shotgun (WGS) entry which is preliminary data.</text>
</comment>
<evidence type="ECO:0000313" key="1">
    <source>
        <dbReference type="EMBL" id="GJH17904.1"/>
    </source>
</evidence>